<dbReference type="EMBL" id="JAHRHJ020003509">
    <property type="protein sequence ID" value="KAH9291596.1"/>
    <property type="molecule type" value="Genomic_DNA"/>
</dbReference>
<reference evidence="1 2" key="1">
    <citation type="journal article" date="2021" name="Nat. Plants">
        <title>The Taxus genome provides insights into paclitaxel biosynthesis.</title>
        <authorList>
            <person name="Xiong X."/>
            <person name="Gou J."/>
            <person name="Liao Q."/>
            <person name="Li Y."/>
            <person name="Zhou Q."/>
            <person name="Bi G."/>
            <person name="Li C."/>
            <person name="Du R."/>
            <person name="Wang X."/>
            <person name="Sun T."/>
            <person name="Guo L."/>
            <person name="Liang H."/>
            <person name="Lu P."/>
            <person name="Wu Y."/>
            <person name="Zhang Z."/>
            <person name="Ro D.K."/>
            <person name="Shang Y."/>
            <person name="Huang S."/>
            <person name="Yan J."/>
        </authorList>
    </citation>
    <scope>NUCLEOTIDE SEQUENCE [LARGE SCALE GENOMIC DNA]</scope>
    <source>
        <strain evidence="1">Ta-2019</strain>
    </source>
</reference>
<dbReference type="PANTHER" id="PTHR33232">
    <property type="entry name" value="PROTEIN SIEVE ELEMENT OCCLUSION B-LIKE"/>
    <property type="match status" value="1"/>
</dbReference>
<dbReference type="GO" id="GO:0010088">
    <property type="term" value="P:phloem development"/>
    <property type="evidence" value="ECO:0007669"/>
    <property type="project" value="InterPro"/>
</dbReference>
<comment type="caution">
    <text evidence="1">The sequence shown here is derived from an EMBL/GenBank/DDBJ whole genome shotgun (WGS) entry which is preliminary data.</text>
</comment>
<feature type="non-terminal residue" evidence="1">
    <location>
        <position position="1"/>
    </location>
</feature>
<dbReference type="AlphaFoldDB" id="A0AA38F7I1"/>
<proteinExistence type="predicted"/>
<gene>
    <name evidence="1" type="ORF">KI387_043216</name>
</gene>
<keyword evidence="2" id="KW-1185">Reference proteome</keyword>
<name>A0AA38F7I1_TAXCH</name>
<evidence type="ECO:0000313" key="2">
    <source>
        <dbReference type="Proteomes" id="UP000824469"/>
    </source>
</evidence>
<accession>A0AA38F7I1</accession>
<dbReference type="Proteomes" id="UP000824469">
    <property type="component" value="Unassembled WGS sequence"/>
</dbReference>
<evidence type="ECO:0000313" key="1">
    <source>
        <dbReference type="EMBL" id="KAH9291596.1"/>
    </source>
</evidence>
<protein>
    <submittedName>
        <fullName evidence="1">Uncharacterized protein</fullName>
    </submittedName>
</protein>
<feature type="non-terminal residue" evidence="1">
    <location>
        <position position="262"/>
    </location>
</feature>
<sequence>GRMKRIFGNKAAHQNCLKVRSASHRLPWRALLSIHCCAKHSPPCALSPSLSSWSKSMSRKLLEEVVKHEHPPPFQMIYVGKYSGELSKSFAERIMAYASVDSDAYLFLKKAFNVKVASSNEASVLLLLAMKKVHPQLWLPEVVADEEGRKHFSTWEDITDSCDNFCCPKSRLYSELQKLTEQPQESNVKLLRALFDSEESRTSSIFVRNYTENMGVDELHGKTVLLLISDMVEHPFQSLKEIYSKINTNDDIEILSIPIPAK</sequence>
<dbReference type="InterPro" id="IPR039299">
    <property type="entry name" value="SEOA"/>
</dbReference>
<organism evidence="1 2">
    <name type="scientific">Taxus chinensis</name>
    <name type="common">Chinese yew</name>
    <name type="synonym">Taxus wallichiana var. chinensis</name>
    <dbReference type="NCBI Taxonomy" id="29808"/>
    <lineage>
        <taxon>Eukaryota</taxon>
        <taxon>Viridiplantae</taxon>
        <taxon>Streptophyta</taxon>
        <taxon>Embryophyta</taxon>
        <taxon>Tracheophyta</taxon>
        <taxon>Spermatophyta</taxon>
        <taxon>Pinopsida</taxon>
        <taxon>Pinidae</taxon>
        <taxon>Conifers II</taxon>
        <taxon>Cupressales</taxon>
        <taxon>Taxaceae</taxon>
        <taxon>Taxus</taxon>
    </lineage>
</organism>
<dbReference type="PANTHER" id="PTHR33232:SF20">
    <property type="entry name" value="PROTEIN SIEVE ELEMENT OCCLUSION B-LIKE"/>
    <property type="match status" value="1"/>
</dbReference>